<dbReference type="Gene3D" id="1.10.150.240">
    <property type="entry name" value="Putative phosphatase, domain 2"/>
    <property type="match status" value="1"/>
</dbReference>
<dbReference type="InterPro" id="IPR050155">
    <property type="entry name" value="HAD-like_hydrolase_sf"/>
</dbReference>
<keyword evidence="3" id="KW-1185">Reference proteome</keyword>
<dbReference type="GO" id="GO:0008967">
    <property type="term" value="F:phosphoglycolate phosphatase activity"/>
    <property type="evidence" value="ECO:0007669"/>
    <property type="project" value="UniProtKB-EC"/>
</dbReference>
<dbReference type="Gene3D" id="3.40.50.1000">
    <property type="entry name" value="HAD superfamily/HAD-like"/>
    <property type="match status" value="1"/>
</dbReference>
<accession>A0ABU1UCE9</accession>
<feature type="region of interest" description="Disordered" evidence="1">
    <location>
        <begin position="232"/>
        <end position="262"/>
    </location>
</feature>
<reference evidence="2 3" key="1">
    <citation type="submission" date="2023-07" db="EMBL/GenBank/DDBJ databases">
        <title>Sorghum-associated microbial communities from plants grown in Nebraska, USA.</title>
        <authorList>
            <person name="Schachtman D."/>
        </authorList>
    </citation>
    <scope>NUCLEOTIDE SEQUENCE [LARGE SCALE GENOMIC DNA]</scope>
    <source>
        <strain evidence="2 3">BE167</strain>
    </source>
</reference>
<dbReference type="EC" id="3.1.3.18" evidence="2"/>
<dbReference type="SFLD" id="SFLDG01129">
    <property type="entry name" value="C1.5:_HAD__Beta-PGM__Phosphata"/>
    <property type="match status" value="1"/>
</dbReference>
<feature type="compositionally biased region" description="Low complexity" evidence="1">
    <location>
        <begin position="232"/>
        <end position="246"/>
    </location>
</feature>
<organism evidence="2 3">
    <name type="scientific">Arthrobacter ginsengisoli</name>
    <dbReference type="NCBI Taxonomy" id="1356565"/>
    <lineage>
        <taxon>Bacteria</taxon>
        <taxon>Bacillati</taxon>
        <taxon>Actinomycetota</taxon>
        <taxon>Actinomycetes</taxon>
        <taxon>Micrococcales</taxon>
        <taxon>Micrococcaceae</taxon>
        <taxon>Arthrobacter</taxon>
    </lineage>
</organism>
<protein>
    <submittedName>
        <fullName evidence="2">Phosphoglycolate phosphatase</fullName>
        <ecNumber evidence="2">3.1.3.18</ecNumber>
    </submittedName>
</protein>
<dbReference type="InterPro" id="IPR023198">
    <property type="entry name" value="PGP-like_dom2"/>
</dbReference>
<dbReference type="InterPro" id="IPR023214">
    <property type="entry name" value="HAD_sf"/>
</dbReference>
<name>A0ABU1UCE9_9MICC</name>
<evidence type="ECO:0000313" key="2">
    <source>
        <dbReference type="EMBL" id="MDR7082866.1"/>
    </source>
</evidence>
<evidence type="ECO:0000256" key="1">
    <source>
        <dbReference type="SAM" id="MobiDB-lite"/>
    </source>
</evidence>
<dbReference type="Proteomes" id="UP001252243">
    <property type="component" value="Unassembled WGS sequence"/>
</dbReference>
<gene>
    <name evidence="2" type="ORF">J2X01_002156</name>
</gene>
<dbReference type="SUPFAM" id="SSF56784">
    <property type="entry name" value="HAD-like"/>
    <property type="match status" value="1"/>
</dbReference>
<evidence type="ECO:0000313" key="3">
    <source>
        <dbReference type="Proteomes" id="UP001252243"/>
    </source>
</evidence>
<dbReference type="PANTHER" id="PTHR43434:SF20">
    <property type="entry name" value="5'-NUCLEOTIDASE"/>
    <property type="match status" value="1"/>
</dbReference>
<dbReference type="PANTHER" id="PTHR43434">
    <property type="entry name" value="PHOSPHOGLYCOLATE PHOSPHATASE"/>
    <property type="match status" value="1"/>
</dbReference>
<dbReference type="InterPro" id="IPR041492">
    <property type="entry name" value="HAD_2"/>
</dbReference>
<dbReference type="InterPro" id="IPR036412">
    <property type="entry name" value="HAD-like_sf"/>
</dbReference>
<proteinExistence type="predicted"/>
<keyword evidence="2" id="KW-0378">Hydrolase</keyword>
<feature type="compositionally biased region" description="Basic and acidic residues" evidence="1">
    <location>
        <begin position="248"/>
        <end position="262"/>
    </location>
</feature>
<comment type="caution">
    <text evidence="2">The sequence shown here is derived from an EMBL/GenBank/DDBJ whole genome shotgun (WGS) entry which is preliminary data.</text>
</comment>
<sequence>MTQTTVPVIFDLDGTLVDPADGISDGIAAALTELGLGVPGKDRMDAMIGPKLSHSLTNIAGVPADQLDDAIRIYRAHYLATGIGQSRLYPGIRDLLESFVESGRPLAVATQKPEGLARTVLEHHGIDALFHTIRGSAADEAAAASVPSGKAAIVAAALADLATQHGLDTRHAVMVGDRAQDVAGAAANGLQCIGVGWGFAPDGELDAAGAAEIVHSSAALHETIVRRDTVLAAPQGPPAATTAANPDLKTEAQDEVHTDGNV</sequence>
<dbReference type="EMBL" id="JAVDVQ010000007">
    <property type="protein sequence ID" value="MDR7082866.1"/>
    <property type="molecule type" value="Genomic_DNA"/>
</dbReference>
<dbReference type="Pfam" id="PF13419">
    <property type="entry name" value="HAD_2"/>
    <property type="match status" value="1"/>
</dbReference>
<dbReference type="SFLD" id="SFLDS00003">
    <property type="entry name" value="Haloacid_Dehalogenase"/>
    <property type="match status" value="1"/>
</dbReference>
<dbReference type="RefSeq" id="WP_310056621.1">
    <property type="nucleotide sequence ID" value="NZ_JAVDVQ010000007.1"/>
</dbReference>